<dbReference type="SUPFAM" id="SSF56317">
    <property type="entry name" value="Carbon-nitrogen hydrolase"/>
    <property type="match status" value="1"/>
</dbReference>
<reference evidence="4 5" key="1">
    <citation type="submission" date="2016-10" db="EMBL/GenBank/DDBJ databases">
        <authorList>
            <person name="de Groot N.N."/>
        </authorList>
    </citation>
    <scope>NUCLEOTIDE SEQUENCE [LARGE SCALE GENOMIC DNA]</scope>
    <source>
        <strain>J11</strain>
        <strain evidence="5">PG 39</strain>
    </source>
</reference>
<dbReference type="Pfam" id="PF00795">
    <property type="entry name" value="CN_hydrolase"/>
    <property type="match status" value="1"/>
</dbReference>
<dbReference type="EMBL" id="FOPJ01000004">
    <property type="protein sequence ID" value="SFG46402.1"/>
    <property type="molecule type" value="Genomic_DNA"/>
</dbReference>
<dbReference type="PROSITE" id="PS50263">
    <property type="entry name" value="CN_HYDROLASE"/>
    <property type="match status" value="1"/>
</dbReference>
<sequence>MSRVMRKKLCITWGFAASLWTMRIAAIQITTGANPEDNFRLVEKAAQAAASEGARIIVFPEASSQAFSTGRLDIHAKPLDRQGDGFDAKLADLAEKLGVVLVAGIFTPADTVEKDGKTINRVYNTVVATDGRTLHVGYDKIHTYDAFDYRESDTVRAGEELVTFKVDGITFGLATCFDIRFPEQFKVLARLGAHVMLVPFSWADGEGKLAQWRTVSAARALDCTSWIVAAGQARPGGNAEAGKESGPTGCGHSCVINPSGVRVAEAGYETEVIIHDLDIEEVDEVRRRLPVLESNPIMRRRT</sequence>
<dbReference type="AlphaFoldDB" id="A0A1I2S0R4"/>
<protein>
    <submittedName>
        <fullName evidence="4">Predicted amidohydrolase</fullName>
    </submittedName>
</protein>
<keyword evidence="2" id="KW-0732">Signal</keyword>
<proteinExistence type="inferred from homology"/>
<dbReference type="Proteomes" id="UP000199065">
    <property type="component" value="Unassembled WGS sequence"/>
</dbReference>
<feature type="domain" description="CN hydrolase" evidence="3">
    <location>
        <begin position="22"/>
        <end position="279"/>
    </location>
</feature>
<comment type="similarity">
    <text evidence="1">Belongs to the carbon-nitrogen hydrolase superfamily. NIT1/NIT2 family.</text>
</comment>
<feature type="signal peptide" evidence="2">
    <location>
        <begin position="1"/>
        <end position="25"/>
    </location>
</feature>
<organism evidence="4 5">
    <name type="scientific">Corynebacterium spheniscorum</name>
    <dbReference type="NCBI Taxonomy" id="185761"/>
    <lineage>
        <taxon>Bacteria</taxon>
        <taxon>Bacillati</taxon>
        <taxon>Actinomycetota</taxon>
        <taxon>Actinomycetes</taxon>
        <taxon>Mycobacteriales</taxon>
        <taxon>Corynebacteriaceae</taxon>
        <taxon>Corynebacterium</taxon>
    </lineage>
</organism>
<evidence type="ECO:0000313" key="4">
    <source>
        <dbReference type="EMBL" id="SFG46402.1"/>
    </source>
</evidence>
<dbReference type="PANTHER" id="PTHR23088:SF27">
    <property type="entry name" value="DEAMINATED GLUTATHIONE AMIDASE"/>
    <property type="match status" value="1"/>
</dbReference>
<evidence type="ECO:0000259" key="3">
    <source>
        <dbReference type="PROSITE" id="PS50263"/>
    </source>
</evidence>
<evidence type="ECO:0000256" key="1">
    <source>
        <dbReference type="ARBA" id="ARBA00010613"/>
    </source>
</evidence>
<keyword evidence="5" id="KW-1185">Reference proteome</keyword>
<accession>A0A1I2S0R4</accession>
<dbReference type="InterPro" id="IPR036526">
    <property type="entry name" value="C-N_Hydrolase_sf"/>
</dbReference>
<gene>
    <name evidence="4" type="ORF">SAMN05660282_00997</name>
</gene>
<evidence type="ECO:0000313" key="5">
    <source>
        <dbReference type="Proteomes" id="UP000199065"/>
    </source>
</evidence>
<dbReference type="InterPro" id="IPR003010">
    <property type="entry name" value="C-N_Hydrolase"/>
</dbReference>
<dbReference type="GO" id="GO:0016787">
    <property type="term" value="F:hydrolase activity"/>
    <property type="evidence" value="ECO:0007669"/>
    <property type="project" value="UniProtKB-KW"/>
</dbReference>
<evidence type="ECO:0000256" key="2">
    <source>
        <dbReference type="SAM" id="SignalP"/>
    </source>
</evidence>
<feature type="chain" id="PRO_5011744576" evidence="2">
    <location>
        <begin position="26"/>
        <end position="302"/>
    </location>
</feature>
<name>A0A1I2S0R4_9CORY</name>
<dbReference type="PANTHER" id="PTHR23088">
    <property type="entry name" value="NITRILASE-RELATED"/>
    <property type="match status" value="1"/>
</dbReference>
<dbReference type="Gene3D" id="3.60.110.10">
    <property type="entry name" value="Carbon-nitrogen hydrolase"/>
    <property type="match status" value="1"/>
</dbReference>
<dbReference type="STRING" id="185761.SAMN05660282_00997"/>
<keyword evidence="4" id="KW-0378">Hydrolase</keyword>